<reference evidence="7 8" key="1">
    <citation type="submission" date="2016-10" db="EMBL/GenBank/DDBJ databases">
        <authorList>
            <person name="de Groot N.N."/>
        </authorList>
    </citation>
    <scope>NUCLEOTIDE SEQUENCE [LARGE SCALE GENOMIC DNA]</scope>
    <source>
        <strain evidence="7 8">CGMCC 1.3702</strain>
    </source>
</reference>
<evidence type="ECO:0000259" key="6">
    <source>
        <dbReference type="Pfam" id="PF03816"/>
    </source>
</evidence>
<evidence type="ECO:0000313" key="7">
    <source>
        <dbReference type="EMBL" id="SFB10913.1"/>
    </source>
</evidence>
<protein>
    <submittedName>
        <fullName evidence="7">Transcriptional attenuator, LytR family</fullName>
    </submittedName>
</protein>
<keyword evidence="3" id="KW-0735">Signal-anchor</keyword>
<dbReference type="NCBIfam" id="TIGR00350">
    <property type="entry name" value="lytR_cpsA_psr"/>
    <property type="match status" value="1"/>
</dbReference>
<feature type="transmembrane region" description="Helical" evidence="5">
    <location>
        <begin position="20"/>
        <end position="39"/>
    </location>
</feature>
<dbReference type="Gene3D" id="3.40.630.190">
    <property type="entry name" value="LCP protein"/>
    <property type="match status" value="1"/>
</dbReference>
<keyword evidence="4 5" id="KW-1133">Transmembrane helix</keyword>
<name>A0A1I0YFE7_9BACI</name>
<dbReference type="Pfam" id="PF03816">
    <property type="entry name" value="LytR_cpsA_psr"/>
    <property type="match status" value="1"/>
</dbReference>
<dbReference type="GO" id="GO:0071555">
    <property type="term" value="P:cell wall organization"/>
    <property type="evidence" value="ECO:0007669"/>
    <property type="project" value="UniProtKB-KW"/>
</dbReference>
<keyword evidence="8" id="KW-1185">Reference proteome</keyword>
<proteinExistence type="inferred from homology"/>
<evidence type="ECO:0000256" key="1">
    <source>
        <dbReference type="ARBA" id="ARBA00006068"/>
    </source>
</evidence>
<dbReference type="AlphaFoldDB" id="A0A1I0YFE7"/>
<dbReference type="OrthoDB" id="27330at2"/>
<evidence type="ECO:0000256" key="3">
    <source>
        <dbReference type="ARBA" id="ARBA00022968"/>
    </source>
</evidence>
<keyword evidence="5" id="KW-0472">Membrane</keyword>
<keyword evidence="2 5" id="KW-0812">Transmembrane</keyword>
<evidence type="ECO:0000256" key="2">
    <source>
        <dbReference type="ARBA" id="ARBA00022692"/>
    </source>
</evidence>
<organism evidence="7 8">
    <name type="scientific">Lentibacillus halodurans</name>
    <dbReference type="NCBI Taxonomy" id="237679"/>
    <lineage>
        <taxon>Bacteria</taxon>
        <taxon>Bacillati</taxon>
        <taxon>Bacillota</taxon>
        <taxon>Bacilli</taxon>
        <taxon>Bacillales</taxon>
        <taxon>Bacillaceae</taxon>
        <taxon>Lentibacillus</taxon>
    </lineage>
</organism>
<dbReference type="PANTHER" id="PTHR33392">
    <property type="entry name" value="POLYISOPRENYL-TEICHOIC ACID--PEPTIDOGLYCAN TEICHOIC ACID TRANSFERASE TAGU"/>
    <property type="match status" value="1"/>
</dbReference>
<comment type="similarity">
    <text evidence="1">Belongs to the LytR/CpsA/Psr (LCP) family.</text>
</comment>
<feature type="domain" description="Cell envelope-related transcriptional attenuator" evidence="6">
    <location>
        <begin position="87"/>
        <end position="228"/>
    </location>
</feature>
<sequence length="309" mass="35014">MEEKRVNRKKSKKRWLKITLAVIGLLILGIGLYGLSIYGNARDTVNEKMHEQIDSIDRNLTKKKVEASEQLNVLLLGVDEREHDSGRSDALMVLSLEPKNEEMQLISIPRDTRTTIVGEGVEDKINHAYAFGGSDMSVATVENFLDIELDYYVRMNMEGLQELVDRLGTITVDNEIAWNDGEYDFNVGPMEMDGDQTMAYVRMRKQDPNGDFGRTERQRKVIQGIIDRGASVGSVTKINDYIDVLGNNMATNMDFDDMKMLFNGYRNTRKNIDSYQIQGNGTNIDGTYYLMVPDEEVQKVHGMISKSAS</sequence>
<accession>A0A1I0YFE7</accession>
<dbReference type="InterPro" id="IPR050922">
    <property type="entry name" value="LytR/CpsA/Psr_CW_biosynth"/>
</dbReference>
<evidence type="ECO:0000256" key="5">
    <source>
        <dbReference type="SAM" id="Phobius"/>
    </source>
</evidence>
<evidence type="ECO:0000256" key="4">
    <source>
        <dbReference type="ARBA" id="ARBA00022989"/>
    </source>
</evidence>
<dbReference type="PANTHER" id="PTHR33392:SF6">
    <property type="entry name" value="POLYISOPRENYL-TEICHOIC ACID--PEPTIDOGLYCAN TEICHOIC ACID TRANSFERASE TAGU"/>
    <property type="match status" value="1"/>
</dbReference>
<gene>
    <name evidence="7" type="ORF">SAMN04488072_10751</name>
</gene>
<dbReference type="RefSeq" id="WP_090237234.1">
    <property type="nucleotide sequence ID" value="NZ_FOJW01000007.1"/>
</dbReference>
<dbReference type="STRING" id="237679.SAMN04488072_10751"/>
<dbReference type="EMBL" id="FOJW01000007">
    <property type="protein sequence ID" value="SFB10913.1"/>
    <property type="molecule type" value="Genomic_DNA"/>
</dbReference>
<evidence type="ECO:0000313" key="8">
    <source>
        <dbReference type="Proteomes" id="UP000198642"/>
    </source>
</evidence>
<dbReference type="InterPro" id="IPR004474">
    <property type="entry name" value="LytR_CpsA_psr"/>
</dbReference>
<dbReference type="Proteomes" id="UP000198642">
    <property type="component" value="Unassembled WGS sequence"/>
</dbReference>